<dbReference type="FunFam" id="3.30.300.30:FF:000008">
    <property type="entry name" value="2,3-dihydroxybenzoate-AMP ligase"/>
    <property type="match status" value="1"/>
</dbReference>
<evidence type="ECO:0000256" key="5">
    <source>
        <dbReference type="ARBA" id="ARBA00039638"/>
    </source>
</evidence>
<dbReference type="PROSITE" id="PS00455">
    <property type="entry name" value="AMP_BINDING"/>
    <property type="match status" value="1"/>
</dbReference>
<evidence type="ECO:0000256" key="3">
    <source>
        <dbReference type="ARBA" id="ARBA00037247"/>
    </source>
</evidence>
<dbReference type="PANTHER" id="PTHR43201:SF5">
    <property type="entry name" value="MEDIUM-CHAIN ACYL-COA LIGASE ACSF2, MITOCHONDRIAL"/>
    <property type="match status" value="1"/>
</dbReference>
<protein>
    <recommendedName>
        <fullName evidence="5">Medium-chain acyl-CoA ligase ACSF2, mitochondrial</fullName>
        <ecNumber evidence="4">6.2.1.2</ecNumber>
    </recommendedName>
</protein>
<dbReference type="Pfam" id="PF00501">
    <property type="entry name" value="AMP-binding"/>
    <property type="match status" value="1"/>
</dbReference>
<comment type="similarity">
    <text evidence="1">Belongs to the ATP-dependent AMP-binding enzyme family.</text>
</comment>
<dbReference type="Gene3D" id="3.40.50.12780">
    <property type="entry name" value="N-terminal domain of ligase-like"/>
    <property type="match status" value="1"/>
</dbReference>
<dbReference type="SUPFAM" id="SSF56801">
    <property type="entry name" value="Acetyl-CoA synthetase-like"/>
    <property type="match status" value="1"/>
</dbReference>
<dbReference type="GO" id="GO:0031956">
    <property type="term" value="F:medium-chain fatty acid-CoA ligase activity"/>
    <property type="evidence" value="ECO:0007669"/>
    <property type="project" value="UniProtKB-EC"/>
</dbReference>
<evidence type="ECO:0000256" key="6">
    <source>
        <dbReference type="ARBA" id="ARBA00047319"/>
    </source>
</evidence>
<dbReference type="InterPro" id="IPR042099">
    <property type="entry name" value="ANL_N_sf"/>
</dbReference>
<dbReference type="InterPro" id="IPR000873">
    <property type="entry name" value="AMP-dep_synth/lig_dom"/>
</dbReference>
<dbReference type="InterPro" id="IPR025110">
    <property type="entry name" value="AMP-bd_C"/>
</dbReference>
<dbReference type="EMBL" id="GBBM01000693">
    <property type="protein sequence ID" value="JAC34725.1"/>
    <property type="molecule type" value="mRNA"/>
</dbReference>
<dbReference type="Pfam" id="PF13193">
    <property type="entry name" value="AMP-binding_C"/>
    <property type="match status" value="1"/>
</dbReference>
<dbReference type="InterPro" id="IPR045851">
    <property type="entry name" value="AMP-bd_C_sf"/>
</dbReference>
<evidence type="ECO:0000259" key="9">
    <source>
        <dbReference type="Pfam" id="PF13193"/>
    </source>
</evidence>
<feature type="domain" description="AMP-dependent synthetase/ligase" evidence="8">
    <location>
        <begin position="66"/>
        <end position="450"/>
    </location>
</feature>
<dbReference type="AlphaFoldDB" id="A0A023GNU8"/>
<sequence length="594" mass="65412">MASLRLGSVLRRPAAWFLEVAKSRPTCFFRAFSSSSSCSQKLHSSYWNTTCSKPLSPDTLGVHIDTAAEKWGDRIGWSFVQEAKHCTFSDFKDQVDKLARGLLSLGFTKGDTLVIWSPNTFNWILMAAAMAKVGIISASVHFALTAGEFEKCLATVGFKGIFIAEPFKVFDYYKMLCSLIPELRHSKPGQLNSAKYPYLKAIIADGDQNAPGCIPLRELMQDSAADLQAAQQQVGMDDPLTIFFTSGTTGSPKAAVLSHHNFVNNIVAYDHRADLTTDMVNCVPLPFFHVYGCSVALGRPLVVGLKAVLPAPSYDVGAILKAIQEHRCTDISGSPTMFVDIIKSPLLQHYDVSSLRRAEAGGNVVTPSVRNLIREKLNVPVRVGYGTTELTTAATVVCEDDPESKQLHTVGRALPLLEMKIADPVTGREQPVDTPGEVWSRGHNVFLGYYNDEQRTRECITDAGWYKTGDVGVMDEDGYITIVSRLKDIVIRGGENIFPVEVEEVLNTHPAVQESLVIGVPDDRMGEEVCAWVVLKNGLSVTDEELRDHCEGKLTRFKVPKYFIYDPNVPRTPIGKAQKAKMRPLAVELLGLKK</sequence>
<comment type="catalytic activity">
    <reaction evidence="6">
        <text>octanoate + ATP + CoA = octanoyl-CoA + AMP + diphosphate</text>
        <dbReference type="Rhea" id="RHEA:33631"/>
        <dbReference type="ChEBI" id="CHEBI:25646"/>
        <dbReference type="ChEBI" id="CHEBI:30616"/>
        <dbReference type="ChEBI" id="CHEBI:33019"/>
        <dbReference type="ChEBI" id="CHEBI:57287"/>
        <dbReference type="ChEBI" id="CHEBI:57386"/>
        <dbReference type="ChEBI" id="CHEBI:456215"/>
    </reaction>
</comment>
<reference evidence="10" key="1">
    <citation type="submission" date="2014-03" db="EMBL/GenBank/DDBJ databases">
        <title>The sialotranscriptome of Amblyomma triste, Amblyomma parvum and Amblyomma cajennense ticks, uncovered by 454-based RNA-seq.</title>
        <authorList>
            <person name="Garcia G.R."/>
            <person name="Gardinassi L.G."/>
            <person name="Ribeiro J.M."/>
            <person name="Anatriello E."/>
            <person name="Ferreira B.R."/>
            <person name="Moreira H.N."/>
            <person name="Mafra C."/>
            <person name="Olegario M.M."/>
            <person name="Szabo P.J."/>
            <person name="Miranda-Santos I.K."/>
            <person name="Maruyama S.R."/>
        </authorList>
    </citation>
    <scope>NUCLEOTIDE SEQUENCE</scope>
    <source>
        <strain evidence="10">Mato Grasso do Sul</strain>
        <tissue evidence="10">Salivary glands</tissue>
    </source>
</reference>
<proteinExistence type="evidence at transcript level"/>
<dbReference type="GO" id="GO:0006631">
    <property type="term" value="P:fatty acid metabolic process"/>
    <property type="evidence" value="ECO:0007669"/>
    <property type="project" value="TreeGrafter"/>
</dbReference>
<evidence type="ECO:0000256" key="2">
    <source>
        <dbReference type="ARBA" id="ARBA00022598"/>
    </source>
</evidence>
<dbReference type="PANTHER" id="PTHR43201">
    <property type="entry name" value="ACYL-COA SYNTHETASE"/>
    <property type="match status" value="1"/>
</dbReference>
<dbReference type="Gene3D" id="3.30.300.30">
    <property type="match status" value="1"/>
</dbReference>
<dbReference type="EC" id="6.2.1.2" evidence="4"/>
<name>A0A023GNU8_AMBTT</name>
<keyword evidence="2 10" id="KW-0436">Ligase</keyword>
<organism evidence="10">
    <name type="scientific">Amblyomma triste</name>
    <name type="common">Neotropical tick</name>
    <dbReference type="NCBI Taxonomy" id="251400"/>
    <lineage>
        <taxon>Eukaryota</taxon>
        <taxon>Metazoa</taxon>
        <taxon>Ecdysozoa</taxon>
        <taxon>Arthropoda</taxon>
        <taxon>Chelicerata</taxon>
        <taxon>Arachnida</taxon>
        <taxon>Acari</taxon>
        <taxon>Parasitiformes</taxon>
        <taxon>Ixodida</taxon>
        <taxon>Ixodoidea</taxon>
        <taxon>Ixodidae</taxon>
        <taxon>Amblyomminae</taxon>
        <taxon>Amblyomma</taxon>
    </lineage>
</organism>
<evidence type="ECO:0000256" key="1">
    <source>
        <dbReference type="ARBA" id="ARBA00006432"/>
    </source>
</evidence>
<feature type="domain" description="AMP-binding enzyme C-terminal" evidence="9">
    <location>
        <begin position="501"/>
        <end position="576"/>
    </location>
</feature>
<evidence type="ECO:0000313" key="10">
    <source>
        <dbReference type="EMBL" id="JAC34725.1"/>
    </source>
</evidence>
<evidence type="ECO:0000256" key="4">
    <source>
        <dbReference type="ARBA" id="ARBA00039009"/>
    </source>
</evidence>
<comment type="catalytic activity">
    <reaction evidence="7">
        <text>a medium-chain fatty acid + ATP + CoA = a medium-chain fatty acyl-CoA + AMP + diphosphate</text>
        <dbReference type="Rhea" id="RHEA:48340"/>
        <dbReference type="ChEBI" id="CHEBI:30616"/>
        <dbReference type="ChEBI" id="CHEBI:33019"/>
        <dbReference type="ChEBI" id="CHEBI:57287"/>
        <dbReference type="ChEBI" id="CHEBI:59558"/>
        <dbReference type="ChEBI" id="CHEBI:90546"/>
        <dbReference type="ChEBI" id="CHEBI:456215"/>
        <dbReference type="EC" id="6.2.1.2"/>
    </reaction>
</comment>
<accession>A0A023GNU8</accession>
<comment type="function">
    <text evidence="3">Acyl-CoA synthases catalyze the initial reaction in fatty acid metabolism, by forming a thioester with CoA. Has some preference toward medium-chain substrates. Plays a role in adipocyte differentiation.</text>
</comment>
<dbReference type="InterPro" id="IPR020845">
    <property type="entry name" value="AMP-binding_CS"/>
</dbReference>
<evidence type="ECO:0000259" key="8">
    <source>
        <dbReference type="Pfam" id="PF00501"/>
    </source>
</evidence>
<evidence type="ECO:0000256" key="7">
    <source>
        <dbReference type="ARBA" id="ARBA00048277"/>
    </source>
</evidence>